<dbReference type="Pfam" id="PF04321">
    <property type="entry name" value="RmlD_sub_bind"/>
    <property type="match status" value="1"/>
</dbReference>
<evidence type="ECO:0000313" key="8">
    <source>
        <dbReference type="EMBL" id="MCC9628776.1"/>
    </source>
</evidence>
<dbReference type="GO" id="GO:0019305">
    <property type="term" value="P:dTDP-rhamnose biosynthetic process"/>
    <property type="evidence" value="ECO:0007669"/>
    <property type="project" value="TreeGrafter"/>
</dbReference>
<evidence type="ECO:0000259" key="7">
    <source>
        <dbReference type="Pfam" id="PF04321"/>
    </source>
</evidence>
<dbReference type="InterPro" id="IPR036291">
    <property type="entry name" value="NAD(P)-bd_dom_sf"/>
</dbReference>
<dbReference type="EMBL" id="JAJKFT010000004">
    <property type="protein sequence ID" value="MCC9628776.1"/>
    <property type="molecule type" value="Genomic_DNA"/>
</dbReference>
<organism evidence="8 9">
    <name type="scientific">Blastopirellula sediminis</name>
    <dbReference type="NCBI Taxonomy" id="2894196"/>
    <lineage>
        <taxon>Bacteria</taxon>
        <taxon>Pseudomonadati</taxon>
        <taxon>Planctomycetota</taxon>
        <taxon>Planctomycetia</taxon>
        <taxon>Pirellulales</taxon>
        <taxon>Pirellulaceae</taxon>
        <taxon>Blastopirellula</taxon>
    </lineage>
</organism>
<evidence type="ECO:0000256" key="5">
    <source>
        <dbReference type="ARBA" id="ARBA00048200"/>
    </source>
</evidence>
<keyword evidence="6" id="KW-0521">NADP</keyword>
<dbReference type="EC" id="1.1.1.133" evidence="3 6"/>
<dbReference type="PANTHER" id="PTHR10491">
    <property type="entry name" value="DTDP-4-DEHYDRORHAMNOSE REDUCTASE"/>
    <property type="match status" value="1"/>
</dbReference>
<dbReference type="Gene3D" id="3.90.25.10">
    <property type="entry name" value="UDP-galactose 4-epimerase, domain 1"/>
    <property type="match status" value="1"/>
</dbReference>
<proteinExistence type="inferred from homology"/>
<name>A0A9X1ML01_9BACT</name>
<sequence length="284" mass="30990">MNSTIAITGAAGQLGGELAKQLGGAAASLTRSQFDLSDDDSIRRVLAELRPSVLINCAAYTAVDMAETDADACFRANAKAVATMAELCHDLNIRFVQISTDYVFDAYAGIPTPLSEETPTSPQGIYAQSKLQGELAAATAPNHLIVRTCGLYGGGPTKRNFVETMIRLSESKPELRVVNDQRCTPSYCRDVATAVLRLIRQDATGLYHVTNSESVTWYDMAQEVFSLTRRSTHVHPITTTEYGAPAPRPAYSVLSLNKYAQATGQEMPTWRDALQRYLADRRFA</sequence>
<evidence type="ECO:0000256" key="2">
    <source>
        <dbReference type="ARBA" id="ARBA00010944"/>
    </source>
</evidence>
<dbReference type="InterPro" id="IPR029903">
    <property type="entry name" value="RmlD-like-bd"/>
</dbReference>
<dbReference type="Gene3D" id="3.40.50.720">
    <property type="entry name" value="NAD(P)-binding Rossmann-like Domain"/>
    <property type="match status" value="1"/>
</dbReference>
<reference evidence="8" key="1">
    <citation type="submission" date="2021-11" db="EMBL/GenBank/DDBJ databases">
        <title>Genome sequence.</title>
        <authorList>
            <person name="Sun Q."/>
        </authorList>
    </citation>
    <scope>NUCLEOTIDE SEQUENCE</scope>
    <source>
        <strain evidence="8">JC732</strain>
    </source>
</reference>
<dbReference type="GO" id="GO:0005829">
    <property type="term" value="C:cytosol"/>
    <property type="evidence" value="ECO:0007669"/>
    <property type="project" value="TreeGrafter"/>
</dbReference>
<evidence type="ECO:0000256" key="6">
    <source>
        <dbReference type="RuleBase" id="RU364082"/>
    </source>
</evidence>
<keyword evidence="6 8" id="KW-0560">Oxidoreductase</keyword>
<gene>
    <name evidence="8" type="primary">rfbD</name>
    <name evidence="8" type="ORF">LOC68_10235</name>
</gene>
<feature type="domain" description="RmlD-like substrate binding" evidence="7">
    <location>
        <begin position="4"/>
        <end position="280"/>
    </location>
</feature>
<dbReference type="RefSeq" id="WP_230218248.1">
    <property type="nucleotide sequence ID" value="NZ_JAJKFT010000004.1"/>
</dbReference>
<evidence type="ECO:0000313" key="9">
    <source>
        <dbReference type="Proteomes" id="UP001139103"/>
    </source>
</evidence>
<evidence type="ECO:0000256" key="4">
    <source>
        <dbReference type="ARBA" id="ARBA00017099"/>
    </source>
</evidence>
<comment type="caution">
    <text evidence="8">The sequence shown here is derived from an EMBL/GenBank/DDBJ whole genome shotgun (WGS) entry which is preliminary data.</text>
</comment>
<comment type="catalytic activity">
    <reaction evidence="5">
        <text>dTDP-beta-L-rhamnose + NADP(+) = dTDP-4-dehydro-beta-L-rhamnose + NADPH + H(+)</text>
        <dbReference type="Rhea" id="RHEA:21796"/>
        <dbReference type="ChEBI" id="CHEBI:15378"/>
        <dbReference type="ChEBI" id="CHEBI:57510"/>
        <dbReference type="ChEBI" id="CHEBI:57783"/>
        <dbReference type="ChEBI" id="CHEBI:58349"/>
        <dbReference type="ChEBI" id="CHEBI:62830"/>
        <dbReference type="EC" id="1.1.1.133"/>
    </reaction>
</comment>
<comment type="pathway">
    <text evidence="1 6">Carbohydrate biosynthesis; dTDP-L-rhamnose biosynthesis.</text>
</comment>
<comment type="function">
    <text evidence="6">Catalyzes the reduction of dTDP-6-deoxy-L-lyxo-4-hexulose to yield dTDP-L-rhamnose.</text>
</comment>
<evidence type="ECO:0000256" key="1">
    <source>
        <dbReference type="ARBA" id="ARBA00004781"/>
    </source>
</evidence>
<protein>
    <recommendedName>
        <fullName evidence="4 6">dTDP-4-dehydrorhamnose reductase</fullName>
        <ecNumber evidence="3 6">1.1.1.133</ecNumber>
    </recommendedName>
</protein>
<dbReference type="NCBIfam" id="TIGR01214">
    <property type="entry name" value="rmlD"/>
    <property type="match status" value="1"/>
</dbReference>
<keyword evidence="9" id="KW-1185">Reference proteome</keyword>
<dbReference type="PANTHER" id="PTHR10491:SF4">
    <property type="entry name" value="METHIONINE ADENOSYLTRANSFERASE 2 SUBUNIT BETA"/>
    <property type="match status" value="1"/>
</dbReference>
<dbReference type="InterPro" id="IPR005913">
    <property type="entry name" value="dTDP_dehydrorham_reduct"/>
</dbReference>
<dbReference type="Proteomes" id="UP001139103">
    <property type="component" value="Unassembled WGS sequence"/>
</dbReference>
<dbReference type="CDD" id="cd05254">
    <property type="entry name" value="dTDP_HR_like_SDR_e"/>
    <property type="match status" value="1"/>
</dbReference>
<accession>A0A9X1ML01</accession>
<dbReference type="GO" id="GO:0008831">
    <property type="term" value="F:dTDP-4-dehydrorhamnose reductase activity"/>
    <property type="evidence" value="ECO:0007669"/>
    <property type="project" value="UniProtKB-EC"/>
</dbReference>
<dbReference type="AlphaFoldDB" id="A0A9X1ML01"/>
<comment type="similarity">
    <text evidence="2 6">Belongs to the dTDP-4-dehydrorhamnose reductase family.</text>
</comment>
<dbReference type="SUPFAM" id="SSF51735">
    <property type="entry name" value="NAD(P)-binding Rossmann-fold domains"/>
    <property type="match status" value="1"/>
</dbReference>
<evidence type="ECO:0000256" key="3">
    <source>
        <dbReference type="ARBA" id="ARBA00012929"/>
    </source>
</evidence>